<dbReference type="GO" id="GO:0008270">
    <property type="term" value="F:zinc ion binding"/>
    <property type="evidence" value="ECO:0007669"/>
    <property type="project" value="UniProtKB-KW"/>
</dbReference>
<organism evidence="5 6">
    <name type="scientific">Malus domestica</name>
    <name type="common">Apple</name>
    <name type="synonym">Pyrus malus</name>
    <dbReference type="NCBI Taxonomy" id="3750"/>
    <lineage>
        <taxon>Eukaryota</taxon>
        <taxon>Viridiplantae</taxon>
        <taxon>Streptophyta</taxon>
        <taxon>Embryophyta</taxon>
        <taxon>Tracheophyta</taxon>
        <taxon>Spermatophyta</taxon>
        <taxon>Magnoliopsida</taxon>
        <taxon>eudicotyledons</taxon>
        <taxon>Gunneridae</taxon>
        <taxon>Pentapetalae</taxon>
        <taxon>rosids</taxon>
        <taxon>fabids</taxon>
        <taxon>Rosales</taxon>
        <taxon>Rosaceae</taxon>
        <taxon>Amygdaloideae</taxon>
        <taxon>Maleae</taxon>
        <taxon>Malus</taxon>
    </lineage>
</organism>
<feature type="region of interest" description="Disordered" evidence="4">
    <location>
        <begin position="35"/>
        <end position="69"/>
    </location>
</feature>
<evidence type="ECO:0000256" key="3">
    <source>
        <dbReference type="ARBA" id="ARBA00022833"/>
    </source>
</evidence>
<dbReference type="STRING" id="3750.A0A498IY39"/>
<dbReference type="SUPFAM" id="SSF57903">
    <property type="entry name" value="FYVE/PHD zinc finger"/>
    <property type="match status" value="1"/>
</dbReference>
<keyword evidence="3" id="KW-0862">Zinc</keyword>
<dbReference type="EMBL" id="RDQH01000336">
    <property type="protein sequence ID" value="RXH88359.1"/>
    <property type="molecule type" value="Genomic_DNA"/>
</dbReference>
<reference evidence="5 6" key="1">
    <citation type="submission" date="2018-10" db="EMBL/GenBank/DDBJ databases">
        <title>A high-quality apple genome assembly.</title>
        <authorList>
            <person name="Hu J."/>
        </authorList>
    </citation>
    <scope>NUCLEOTIDE SEQUENCE [LARGE SCALE GENOMIC DNA]</scope>
    <source>
        <strain evidence="6">cv. HFTH1</strain>
        <tissue evidence="5">Young leaf</tissue>
    </source>
</reference>
<evidence type="ECO:0000313" key="5">
    <source>
        <dbReference type="EMBL" id="RXH88359.1"/>
    </source>
</evidence>
<dbReference type="InterPro" id="IPR013083">
    <property type="entry name" value="Znf_RING/FYVE/PHD"/>
</dbReference>
<name>A0A498IY39_MALDO</name>
<sequence>MYRFTLFRFHPACIDMNIQEAKRLDHFFCEGCSSEGQKKLQNSHTASRHPDTKAGTRDRALEFSNPSSH</sequence>
<dbReference type="Gene3D" id="3.30.40.10">
    <property type="entry name" value="Zinc/RING finger domain, C3HC4 (zinc finger)"/>
    <property type="match status" value="1"/>
</dbReference>
<dbReference type="AlphaFoldDB" id="A0A498IY39"/>
<dbReference type="Proteomes" id="UP000290289">
    <property type="component" value="Chromosome 10"/>
</dbReference>
<evidence type="ECO:0000313" key="6">
    <source>
        <dbReference type="Proteomes" id="UP000290289"/>
    </source>
</evidence>
<evidence type="ECO:0000256" key="4">
    <source>
        <dbReference type="SAM" id="MobiDB-lite"/>
    </source>
</evidence>
<evidence type="ECO:0000256" key="2">
    <source>
        <dbReference type="ARBA" id="ARBA00022771"/>
    </source>
</evidence>
<comment type="caution">
    <text evidence="5">The sequence shown here is derived from an EMBL/GenBank/DDBJ whole genome shotgun (WGS) entry which is preliminary data.</text>
</comment>
<dbReference type="InterPro" id="IPR011011">
    <property type="entry name" value="Znf_FYVE_PHD"/>
</dbReference>
<proteinExistence type="predicted"/>
<evidence type="ECO:0000256" key="1">
    <source>
        <dbReference type="ARBA" id="ARBA00022723"/>
    </source>
</evidence>
<feature type="compositionally biased region" description="Basic and acidic residues" evidence="4">
    <location>
        <begin position="48"/>
        <end position="61"/>
    </location>
</feature>
<accession>A0A498IY39</accession>
<gene>
    <name evidence="5" type="ORF">DVH24_042430</name>
</gene>
<keyword evidence="2" id="KW-0863">Zinc-finger</keyword>
<protein>
    <submittedName>
        <fullName evidence="5">Uncharacterized protein</fullName>
    </submittedName>
</protein>
<keyword evidence="1" id="KW-0479">Metal-binding</keyword>
<keyword evidence="6" id="KW-1185">Reference proteome</keyword>